<dbReference type="eggNOG" id="COG2890">
    <property type="taxonomic scope" value="Bacteria"/>
</dbReference>
<dbReference type="InterPro" id="IPR052190">
    <property type="entry name" value="Euk-Arch_PrmC-MTase"/>
</dbReference>
<keyword evidence="4" id="KW-0949">S-adenosyl-L-methionine</keyword>
<dbReference type="PROSITE" id="PS00092">
    <property type="entry name" value="N6_MTASE"/>
    <property type="match status" value="1"/>
</dbReference>
<dbReference type="InterPro" id="IPR029063">
    <property type="entry name" value="SAM-dependent_MTases_sf"/>
</dbReference>
<dbReference type="InterPro" id="IPR004557">
    <property type="entry name" value="PrmC-related"/>
</dbReference>
<name>A0A1G9TRJ1_ALLAB</name>
<dbReference type="InterPro" id="IPR002052">
    <property type="entry name" value="DNA_methylase_N6_adenine_CS"/>
</dbReference>
<dbReference type="SUPFAM" id="SSF53335">
    <property type="entry name" value="S-adenosyl-L-methionine-dependent methyltransferases"/>
    <property type="match status" value="1"/>
</dbReference>
<gene>
    <name evidence="6" type="ORF">SAMN04489726_1948</name>
</gene>
<dbReference type="GO" id="GO:0032259">
    <property type="term" value="P:methylation"/>
    <property type="evidence" value="ECO:0007669"/>
    <property type="project" value="UniProtKB-KW"/>
</dbReference>
<evidence type="ECO:0000256" key="1">
    <source>
        <dbReference type="ARBA" id="ARBA00006149"/>
    </source>
</evidence>
<keyword evidence="2 6" id="KW-0489">Methyltransferase</keyword>
<evidence type="ECO:0000313" key="7">
    <source>
        <dbReference type="Proteomes" id="UP000183376"/>
    </source>
</evidence>
<evidence type="ECO:0000313" key="6">
    <source>
        <dbReference type="EMBL" id="SDM50231.1"/>
    </source>
</evidence>
<proteinExistence type="inferred from homology"/>
<reference evidence="6 7" key="1">
    <citation type="submission" date="2016-10" db="EMBL/GenBank/DDBJ databases">
        <authorList>
            <person name="de Groot N.N."/>
        </authorList>
    </citation>
    <scope>NUCLEOTIDE SEQUENCE [LARGE SCALE GENOMIC DNA]</scope>
    <source>
        <strain evidence="6 7">DSM 44149</strain>
    </source>
</reference>
<dbReference type="GO" id="GO:0008170">
    <property type="term" value="F:N-methyltransferase activity"/>
    <property type="evidence" value="ECO:0007669"/>
    <property type="project" value="UniProtKB-ARBA"/>
</dbReference>
<dbReference type="CDD" id="cd02440">
    <property type="entry name" value="AdoMet_MTases"/>
    <property type="match status" value="1"/>
</dbReference>
<dbReference type="PANTHER" id="PTHR45875:SF1">
    <property type="entry name" value="METHYLTRANSFERASE N6AMT1"/>
    <property type="match status" value="1"/>
</dbReference>
<sequence>MGVYLPQDDTALLIDAMLVAPLPQGARVLDIGTGSGVLARAAADAGAAEVTAIDVSWRALATAFVNTRLSGRRVRLRRGDIRTCLPDRHFDVVLTNPPYVPCGHGEPGRHAPARAWDAGDDGRTLIDPICDRAPALLSPKGMMLMVHSALCDAEKTLRRLRESGLKAAIVARGRCAFGPVMRSRTAWLERTGLIEPGQRDEELVVIRADRTR</sequence>
<feature type="domain" description="Methyltransferase small" evidence="5">
    <location>
        <begin position="10"/>
        <end position="99"/>
    </location>
</feature>
<evidence type="ECO:0000256" key="4">
    <source>
        <dbReference type="ARBA" id="ARBA00022691"/>
    </source>
</evidence>
<accession>A0A1G9TRJ1</accession>
<dbReference type="RefSeq" id="WP_030432585.1">
    <property type="nucleotide sequence ID" value="NZ_JOEF01000029.1"/>
</dbReference>
<dbReference type="PANTHER" id="PTHR45875">
    <property type="entry name" value="METHYLTRANSFERASE N6AMT1"/>
    <property type="match status" value="1"/>
</dbReference>
<dbReference type="GO" id="GO:0035657">
    <property type="term" value="C:eRF1 methyltransferase complex"/>
    <property type="evidence" value="ECO:0007669"/>
    <property type="project" value="TreeGrafter"/>
</dbReference>
<dbReference type="EMBL" id="LT629701">
    <property type="protein sequence ID" value="SDM50231.1"/>
    <property type="molecule type" value="Genomic_DNA"/>
</dbReference>
<protein>
    <submittedName>
        <fullName evidence="6">Release factor glutamine methyltransferase</fullName>
    </submittedName>
</protein>
<evidence type="ECO:0000256" key="3">
    <source>
        <dbReference type="ARBA" id="ARBA00022679"/>
    </source>
</evidence>
<dbReference type="GO" id="GO:0008276">
    <property type="term" value="F:protein methyltransferase activity"/>
    <property type="evidence" value="ECO:0007669"/>
    <property type="project" value="TreeGrafter"/>
</dbReference>
<keyword evidence="7" id="KW-1185">Reference proteome</keyword>
<dbReference type="Proteomes" id="UP000183376">
    <property type="component" value="Chromosome I"/>
</dbReference>
<dbReference type="InterPro" id="IPR007848">
    <property type="entry name" value="Small_mtfrase_dom"/>
</dbReference>
<dbReference type="GO" id="GO:0003676">
    <property type="term" value="F:nucleic acid binding"/>
    <property type="evidence" value="ECO:0007669"/>
    <property type="project" value="InterPro"/>
</dbReference>
<dbReference type="AlphaFoldDB" id="A0A1G9TRJ1"/>
<evidence type="ECO:0000256" key="2">
    <source>
        <dbReference type="ARBA" id="ARBA00022603"/>
    </source>
</evidence>
<organism evidence="6 7">
    <name type="scientific">Allokutzneria albata</name>
    <name type="common">Kibdelosporangium albatum</name>
    <dbReference type="NCBI Taxonomy" id="211114"/>
    <lineage>
        <taxon>Bacteria</taxon>
        <taxon>Bacillati</taxon>
        <taxon>Actinomycetota</taxon>
        <taxon>Actinomycetes</taxon>
        <taxon>Pseudonocardiales</taxon>
        <taxon>Pseudonocardiaceae</taxon>
        <taxon>Allokutzneria</taxon>
    </lineage>
</organism>
<dbReference type="Gene3D" id="3.40.50.150">
    <property type="entry name" value="Vaccinia Virus protein VP39"/>
    <property type="match status" value="1"/>
</dbReference>
<dbReference type="GO" id="GO:0008757">
    <property type="term" value="F:S-adenosylmethionine-dependent methyltransferase activity"/>
    <property type="evidence" value="ECO:0007669"/>
    <property type="project" value="TreeGrafter"/>
</dbReference>
<keyword evidence="3 6" id="KW-0808">Transferase</keyword>
<dbReference type="Pfam" id="PF05175">
    <property type="entry name" value="MTS"/>
    <property type="match status" value="1"/>
</dbReference>
<comment type="similarity">
    <text evidence="1">Belongs to the eukaryotic/archaeal PrmC-related family.</text>
</comment>
<evidence type="ECO:0000259" key="5">
    <source>
        <dbReference type="Pfam" id="PF05175"/>
    </source>
</evidence>
<dbReference type="OrthoDB" id="8746524at2"/>
<dbReference type="NCBIfam" id="TIGR00537">
    <property type="entry name" value="hemK_rel_arch"/>
    <property type="match status" value="1"/>
</dbReference>
<dbReference type="STRING" id="211114.SAMN04489726_1948"/>